<comment type="caution">
    <text evidence="2">The sequence shown here is derived from an EMBL/GenBank/DDBJ whole genome shotgun (WGS) entry which is preliminary data.</text>
</comment>
<reference evidence="2" key="1">
    <citation type="journal article" date="2020" name="Nat. Commun.">
        <title>Large-scale genome sequencing of mycorrhizal fungi provides insights into the early evolution of symbiotic traits.</title>
        <authorList>
            <person name="Miyauchi S."/>
            <person name="Kiss E."/>
            <person name="Kuo A."/>
            <person name="Drula E."/>
            <person name="Kohler A."/>
            <person name="Sanchez-Garcia M."/>
            <person name="Morin E."/>
            <person name="Andreopoulos B."/>
            <person name="Barry K.W."/>
            <person name="Bonito G."/>
            <person name="Buee M."/>
            <person name="Carver A."/>
            <person name="Chen C."/>
            <person name="Cichocki N."/>
            <person name="Clum A."/>
            <person name="Culley D."/>
            <person name="Crous P.W."/>
            <person name="Fauchery L."/>
            <person name="Girlanda M."/>
            <person name="Hayes R.D."/>
            <person name="Keri Z."/>
            <person name="LaButti K."/>
            <person name="Lipzen A."/>
            <person name="Lombard V."/>
            <person name="Magnuson J."/>
            <person name="Maillard F."/>
            <person name="Murat C."/>
            <person name="Nolan M."/>
            <person name="Ohm R.A."/>
            <person name="Pangilinan J."/>
            <person name="Pereira M.F."/>
            <person name="Perotto S."/>
            <person name="Peter M."/>
            <person name="Pfister S."/>
            <person name="Riley R."/>
            <person name="Sitrit Y."/>
            <person name="Stielow J.B."/>
            <person name="Szollosi G."/>
            <person name="Zifcakova L."/>
            <person name="Stursova M."/>
            <person name="Spatafora J.W."/>
            <person name="Tedersoo L."/>
            <person name="Vaario L.M."/>
            <person name="Yamada A."/>
            <person name="Yan M."/>
            <person name="Wang P."/>
            <person name="Xu J."/>
            <person name="Bruns T."/>
            <person name="Baldrian P."/>
            <person name="Vilgalys R."/>
            <person name="Dunand C."/>
            <person name="Henrissat B."/>
            <person name="Grigoriev I.V."/>
            <person name="Hibbett D."/>
            <person name="Nagy L.G."/>
            <person name="Martin F.M."/>
        </authorList>
    </citation>
    <scope>NUCLEOTIDE SEQUENCE</scope>
    <source>
        <strain evidence="2">UP504</strain>
    </source>
</reference>
<accession>A0A9P6APN4</accession>
<evidence type="ECO:0000256" key="1">
    <source>
        <dbReference type="SAM" id="MobiDB-lite"/>
    </source>
</evidence>
<dbReference type="Proteomes" id="UP000886523">
    <property type="component" value="Unassembled WGS sequence"/>
</dbReference>
<name>A0A9P6APN4_9AGAM</name>
<gene>
    <name evidence="2" type="ORF">BS47DRAFT_1365800</name>
</gene>
<evidence type="ECO:0000313" key="3">
    <source>
        <dbReference type="Proteomes" id="UP000886523"/>
    </source>
</evidence>
<evidence type="ECO:0000313" key="2">
    <source>
        <dbReference type="EMBL" id="KAF9508636.1"/>
    </source>
</evidence>
<protein>
    <submittedName>
        <fullName evidence="2">Uncharacterized protein</fullName>
    </submittedName>
</protein>
<organism evidence="2 3">
    <name type="scientific">Hydnum rufescens UP504</name>
    <dbReference type="NCBI Taxonomy" id="1448309"/>
    <lineage>
        <taxon>Eukaryota</taxon>
        <taxon>Fungi</taxon>
        <taxon>Dikarya</taxon>
        <taxon>Basidiomycota</taxon>
        <taxon>Agaricomycotina</taxon>
        <taxon>Agaricomycetes</taxon>
        <taxon>Cantharellales</taxon>
        <taxon>Hydnaceae</taxon>
        <taxon>Hydnum</taxon>
    </lineage>
</organism>
<feature type="region of interest" description="Disordered" evidence="1">
    <location>
        <begin position="1"/>
        <end position="20"/>
    </location>
</feature>
<keyword evidence="3" id="KW-1185">Reference proteome</keyword>
<dbReference type="AlphaFoldDB" id="A0A9P6APN4"/>
<dbReference type="EMBL" id="MU129054">
    <property type="protein sequence ID" value="KAF9508636.1"/>
    <property type="molecule type" value="Genomic_DNA"/>
</dbReference>
<proteinExistence type="predicted"/>
<sequence>MSNGQTNKTPITFGPKYQDGGATNSKVELTIGGSGKLHGSTQRLEPGPNMEELASSELSSANGLAHRRVAHSLRTSPAIAQMVAPVQLYRRGFSRFHVLTCIPELNSTNYGYTVSQTSRSTCIFRRILQPEQSLVTWVSSQGIQYDKKGNTFSKEFQKGLVEL</sequence>
<feature type="compositionally biased region" description="Polar residues" evidence="1">
    <location>
        <begin position="1"/>
        <end position="10"/>
    </location>
</feature>